<keyword evidence="1" id="KW-0812">Transmembrane</keyword>
<keyword evidence="1" id="KW-1133">Transmembrane helix</keyword>
<accession>A0A1V4HKZ7</accession>
<feature type="transmembrane region" description="Helical" evidence="1">
    <location>
        <begin position="29"/>
        <end position="50"/>
    </location>
</feature>
<sequence>MNAFPALGMIVLALVIYMMEARHEKSAKVKAAIGGISVIAMTIGILLLYFPELPGPTDWVLPLFNPLNRMIGTE</sequence>
<gene>
    <name evidence="2" type="ORF">BC351_24255</name>
</gene>
<keyword evidence="3" id="KW-1185">Reference proteome</keyword>
<proteinExistence type="predicted"/>
<reference evidence="3" key="1">
    <citation type="submission" date="2016-07" db="EMBL/GenBank/DDBJ databases">
        <authorList>
            <person name="Florea S."/>
            <person name="Webb J.S."/>
            <person name="Jaromczyk J."/>
            <person name="Schardl C.L."/>
        </authorList>
    </citation>
    <scope>NUCLEOTIDE SEQUENCE [LARGE SCALE GENOMIC DNA]</scope>
    <source>
        <strain evidence="3">CY1</strain>
    </source>
</reference>
<protein>
    <submittedName>
        <fullName evidence="2">Uncharacterized protein</fullName>
    </submittedName>
</protein>
<evidence type="ECO:0000313" key="2">
    <source>
        <dbReference type="EMBL" id="OPH58065.1"/>
    </source>
</evidence>
<dbReference type="EMBL" id="MBTG01000011">
    <property type="protein sequence ID" value="OPH58065.1"/>
    <property type="molecule type" value="Genomic_DNA"/>
</dbReference>
<feature type="transmembrane region" description="Helical" evidence="1">
    <location>
        <begin position="6"/>
        <end position="22"/>
    </location>
</feature>
<dbReference type="STRING" id="1469647.BC351_24255"/>
<keyword evidence="1" id="KW-0472">Membrane</keyword>
<name>A0A1V4HKZ7_9BACL</name>
<evidence type="ECO:0000256" key="1">
    <source>
        <dbReference type="SAM" id="Phobius"/>
    </source>
</evidence>
<dbReference type="AlphaFoldDB" id="A0A1V4HKZ7"/>
<organism evidence="2 3">
    <name type="scientific">Paenibacillus ferrarius</name>
    <dbReference type="NCBI Taxonomy" id="1469647"/>
    <lineage>
        <taxon>Bacteria</taxon>
        <taxon>Bacillati</taxon>
        <taxon>Bacillota</taxon>
        <taxon>Bacilli</taxon>
        <taxon>Bacillales</taxon>
        <taxon>Paenibacillaceae</taxon>
        <taxon>Paenibacillus</taxon>
    </lineage>
</organism>
<dbReference type="OrthoDB" id="2970258at2"/>
<dbReference type="Proteomes" id="UP000190626">
    <property type="component" value="Unassembled WGS sequence"/>
</dbReference>
<dbReference type="RefSeq" id="WP_079412439.1">
    <property type="nucleotide sequence ID" value="NZ_MBTG01000011.1"/>
</dbReference>
<comment type="caution">
    <text evidence="2">The sequence shown here is derived from an EMBL/GenBank/DDBJ whole genome shotgun (WGS) entry which is preliminary data.</text>
</comment>
<evidence type="ECO:0000313" key="3">
    <source>
        <dbReference type="Proteomes" id="UP000190626"/>
    </source>
</evidence>